<name>A0A5N7IUX4_9CLOT</name>
<sequence length="85" mass="10067">MLWLSKCFCNLNSGNDKASIKAKVGYYRLNLLVLVLEVKSLKEFNKERLKKCNKNMNRMNYKGYGIIKYLFEEDSLEFFKLLDSI</sequence>
<reference evidence="1 2" key="1">
    <citation type="journal article" date="2019" name="Lett. Appl. Microbiol.">
        <title>A case of 'blown pack' spoilage of vacuum-packaged pork likely associated with Clostridium estertheticum in Canada.</title>
        <authorList>
            <person name="Zhang P."/>
            <person name="Ward P."/>
            <person name="McMullen L.M."/>
            <person name="Yang X."/>
        </authorList>
    </citation>
    <scope>NUCLEOTIDE SEQUENCE [LARGE SCALE GENOMIC DNA]</scope>
    <source>
        <strain evidence="1 2">MA19</strain>
    </source>
</reference>
<dbReference type="AlphaFoldDB" id="A0A5N7IUX4"/>
<evidence type="ECO:0000313" key="2">
    <source>
        <dbReference type="Proteomes" id="UP000342249"/>
    </source>
</evidence>
<dbReference type="Proteomes" id="UP000342249">
    <property type="component" value="Unassembled WGS sequence"/>
</dbReference>
<protein>
    <submittedName>
        <fullName evidence="1">Uncharacterized protein</fullName>
    </submittedName>
</protein>
<organism evidence="1 2">
    <name type="scientific">Clostridium estertheticum</name>
    <dbReference type="NCBI Taxonomy" id="238834"/>
    <lineage>
        <taxon>Bacteria</taxon>
        <taxon>Bacillati</taxon>
        <taxon>Bacillota</taxon>
        <taxon>Clostridia</taxon>
        <taxon>Eubacteriales</taxon>
        <taxon>Clostridiaceae</taxon>
        <taxon>Clostridium</taxon>
    </lineage>
</organism>
<dbReference type="EMBL" id="SPSF01000056">
    <property type="protein sequence ID" value="MPQ64863.1"/>
    <property type="molecule type" value="Genomic_DNA"/>
</dbReference>
<evidence type="ECO:0000313" key="1">
    <source>
        <dbReference type="EMBL" id="MPQ64863.1"/>
    </source>
</evidence>
<comment type="caution">
    <text evidence="1">The sequence shown here is derived from an EMBL/GenBank/DDBJ whole genome shotgun (WGS) entry which is preliminary data.</text>
</comment>
<proteinExistence type="predicted"/>
<dbReference type="RefSeq" id="WP_152754004.1">
    <property type="nucleotide sequence ID" value="NZ_SPSE01000054.1"/>
</dbReference>
<accession>A0A5N7IUX4</accession>
<gene>
    <name evidence="1" type="ORF">E4V82_22620</name>
</gene>